<dbReference type="InterPro" id="IPR005846">
    <property type="entry name" value="A-D-PHexomutase_a/b/a-III"/>
</dbReference>
<evidence type="ECO:0000259" key="9">
    <source>
        <dbReference type="Pfam" id="PF02879"/>
    </source>
</evidence>
<comment type="cofactor">
    <cofactor evidence="1">
        <name>Mg(2+)</name>
        <dbReference type="ChEBI" id="CHEBI:18420"/>
    </cofactor>
</comment>
<evidence type="ECO:0000256" key="4">
    <source>
        <dbReference type="ARBA" id="ARBA00022723"/>
    </source>
</evidence>
<dbReference type="PANTHER" id="PTHR43771:SF2">
    <property type="entry name" value="PHOSPHOMANNOMUTASE_PHOSPHOGLUCOMUTASE"/>
    <property type="match status" value="1"/>
</dbReference>
<keyword evidence="5" id="KW-0460">Magnesium</keyword>
<dbReference type="Gene3D" id="3.30.310.50">
    <property type="entry name" value="Alpha-D-phosphohexomutase, C-terminal domain"/>
    <property type="match status" value="1"/>
</dbReference>
<sequence length="472" mass="53828">MISKTIFRQYDIRGIINEDLNSSNSKLIGYFLGLTIKEKNQNTQNPPYIIVGYDVRTHSNMLFEALISGLNQSGCKVLNIGLVATGVNYFASYQEYQINNQTIKPTASIMITGSHNAKKYNGFKITINNEPFFGDELLALYYKILKNQNIEIPNNFDFIKIDAKKLYVDYMLNQFSHLKDFKVPFAIDCGNGVANTVLCEILDKLNLNYLGLHLVPDGEFPNHHPDPTNEENLKDLKTLLKDDCNLGFAYDGDADRIAVLTQKYNIKGDMLALLFSKTMKNPVIIGEVSYSQNVFDELNHKTKTIMDKTGYSNLRLKLKELNADLAAEVSGHIFFNDRYYGFDDAIYATFRVLELLYKGINLDEEIDKLPKVYTSENIEIEVKENQKFLIIKKIEEKLSLVQRGFPIIKDILKIDGLRINFEYGWALIRASNTNALIMTKYEATTYATAMTYKNAVENILNEVISEINSITN</sequence>
<evidence type="ECO:0000259" key="7">
    <source>
        <dbReference type="Pfam" id="PF00408"/>
    </source>
</evidence>
<reference evidence="11 12" key="1">
    <citation type="submission" date="2017-02" db="EMBL/GenBank/DDBJ databases">
        <title>Arcobacter caeni sp. nov, a new Arcobacter species isolated from reclaimed water.</title>
        <authorList>
            <person name="Figueras M.J."/>
            <person name="Perez-Cataluna A."/>
            <person name="Salas-Masso N."/>
        </authorList>
    </citation>
    <scope>NUCLEOTIDE SEQUENCE [LARGE SCALE GENOMIC DNA]</scope>
    <source>
        <strain evidence="11 12">RW17-10</strain>
    </source>
</reference>
<protein>
    <submittedName>
        <fullName evidence="11">Phospho-sugar mutase</fullName>
    </submittedName>
</protein>
<evidence type="ECO:0000313" key="11">
    <source>
        <dbReference type="EMBL" id="PUE65418.1"/>
    </source>
</evidence>
<dbReference type="InterPro" id="IPR005841">
    <property type="entry name" value="Alpha-D-phosphohexomutase_SF"/>
</dbReference>
<dbReference type="InterPro" id="IPR016055">
    <property type="entry name" value="A-D-PHexomutase_a/b/a-I/II/III"/>
</dbReference>
<dbReference type="Pfam" id="PF02880">
    <property type="entry name" value="PGM_PMM_III"/>
    <property type="match status" value="1"/>
</dbReference>
<dbReference type="InterPro" id="IPR005844">
    <property type="entry name" value="A-D-PHexomutase_a/b/a-I"/>
</dbReference>
<dbReference type="Pfam" id="PF02878">
    <property type="entry name" value="PGM_PMM_I"/>
    <property type="match status" value="1"/>
</dbReference>
<dbReference type="OrthoDB" id="9803322at2"/>
<organism evidence="11 12">
    <name type="scientific">Arcobacter caeni</name>
    <dbReference type="NCBI Taxonomy" id="1912877"/>
    <lineage>
        <taxon>Bacteria</taxon>
        <taxon>Pseudomonadati</taxon>
        <taxon>Campylobacterota</taxon>
        <taxon>Epsilonproteobacteria</taxon>
        <taxon>Campylobacterales</taxon>
        <taxon>Arcobacteraceae</taxon>
        <taxon>Arcobacter</taxon>
    </lineage>
</organism>
<evidence type="ECO:0000256" key="1">
    <source>
        <dbReference type="ARBA" id="ARBA00001946"/>
    </source>
</evidence>
<dbReference type="Gene3D" id="3.40.120.10">
    <property type="entry name" value="Alpha-D-Glucose-1,6-Bisphosphate, subunit A, domain 3"/>
    <property type="match status" value="3"/>
</dbReference>
<dbReference type="InterPro" id="IPR005843">
    <property type="entry name" value="A-D-PHexomutase_C"/>
</dbReference>
<evidence type="ECO:0000256" key="6">
    <source>
        <dbReference type="ARBA" id="ARBA00023235"/>
    </source>
</evidence>
<evidence type="ECO:0000259" key="10">
    <source>
        <dbReference type="Pfam" id="PF02880"/>
    </source>
</evidence>
<dbReference type="Proteomes" id="UP000251135">
    <property type="component" value="Unassembled WGS sequence"/>
</dbReference>
<keyword evidence="3" id="KW-0597">Phosphoprotein</keyword>
<dbReference type="GO" id="GO:0016868">
    <property type="term" value="F:intramolecular phosphotransferase activity"/>
    <property type="evidence" value="ECO:0007669"/>
    <property type="project" value="InterPro"/>
</dbReference>
<name>A0A363D240_9BACT</name>
<feature type="domain" description="Alpha-D-phosphohexomutase C-terminal" evidence="7">
    <location>
        <begin position="380"/>
        <end position="457"/>
    </location>
</feature>
<dbReference type="SUPFAM" id="SSF55957">
    <property type="entry name" value="Phosphoglucomutase, C-terminal domain"/>
    <property type="match status" value="1"/>
</dbReference>
<dbReference type="GO" id="GO:0005975">
    <property type="term" value="P:carbohydrate metabolic process"/>
    <property type="evidence" value="ECO:0007669"/>
    <property type="project" value="InterPro"/>
</dbReference>
<dbReference type="InterPro" id="IPR036900">
    <property type="entry name" value="A-D-PHexomutase_C_sf"/>
</dbReference>
<keyword evidence="12" id="KW-1185">Reference proteome</keyword>
<feature type="domain" description="Alpha-D-phosphohexomutase alpha/beta/alpha" evidence="8">
    <location>
        <begin position="5"/>
        <end position="136"/>
    </location>
</feature>
<evidence type="ECO:0000259" key="8">
    <source>
        <dbReference type="Pfam" id="PF02878"/>
    </source>
</evidence>
<evidence type="ECO:0000313" key="12">
    <source>
        <dbReference type="Proteomes" id="UP000251135"/>
    </source>
</evidence>
<dbReference type="AlphaFoldDB" id="A0A363D240"/>
<dbReference type="SUPFAM" id="SSF53738">
    <property type="entry name" value="Phosphoglucomutase, first 3 domains"/>
    <property type="match status" value="3"/>
</dbReference>
<comment type="similarity">
    <text evidence="2">Belongs to the phosphohexose mutase family.</text>
</comment>
<dbReference type="RefSeq" id="WP_108558288.1">
    <property type="nucleotide sequence ID" value="NZ_MUXE01000004.1"/>
</dbReference>
<evidence type="ECO:0000256" key="3">
    <source>
        <dbReference type="ARBA" id="ARBA00022553"/>
    </source>
</evidence>
<dbReference type="Pfam" id="PF00408">
    <property type="entry name" value="PGM_PMM_IV"/>
    <property type="match status" value="1"/>
</dbReference>
<dbReference type="EMBL" id="MUXE01000004">
    <property type="protein sequence ID" value="PUE65418.1"/>
    <property type="molecule type" value="Genomic_DNA"/>
</dbReference>
<dbReference type="InterPro" id="IPR005845">
    <property type="entry name" value="A-D-PHexomutase_a/b/a-II"/>
</dbReference>
<keyword evidence="4" id="KW-0479">Metal-binding</keyword>
<evidence type="ECO:0000256" key="5">
    <source>
        <dbReference type="ARBA" id="ARBA00022842"/>
    </source>
</evidence>
<accession>A0A363D240</accession>
<dbReference type="Pfam" id="PF02879">
    <property type="entry name" value="PGM_PMM_II"/>
    <property type="match status" value="1"/>
</dbReference>
<gene>
    <name evidence="11" type="ORF">B0174_03590</name>
</gene>
<dbReference type="PANTHER" id="PTHR43771">
    <property type="entry name" value="PHOSPHOMANNOMUTASE"/>
    <property type="match status" value="1"/>
</dbReference>
<evidence type="ECO:0000256" key="2">
    <source>
        <dbReference type="ARBA" id="ARBA00010231"/>
    </source>
</evidence>
<dbReference type="CDD" id="cd03089">
    <property type="entry name" value="PMM_PGM"/>
    <property type="match status" value="1"/>
</dbReference>
<dbReference type="PRINTS" id="PR00509">
    <property type="entry name" value="PGMPMM"/>
</dbReference>
<dbReference type="GO" id="GO:0046872">
    <property type="term" value="F:metal ion binding"/>
    <property type="evidence" value="ECO:0007669"/>
    <property type="project" value="UniProtKB-KW"/>
</dbReference>
<keyword evidence="6" id="KW-0413">Isomerase</keyword>
<comment type="caution">
    <text evidence="11">The sequence shown here is derived from an EMBL/GenBank/DDBJ whole genome shotgun (WGS) entry which is preliminary data.</text>
</comment>
<feature type="domain" description="Alpha-D-phosphohexomutase alpha/beta/alpha" evidence="9">
    <location>
        <begin position="167"/>
        <end position="262"/>
    </location>
</feature>
<proteinExistence type="inferred from homology"/>
<feature type="domain" description="Alpha-D-phosphohexomutase alpha/beta/alpha" evidence="10">
    <location>
        <begin position="268"/>
        <end position="372"/>
    </location>
</feature>